<dbReference type="Proteomes" id="UP001652504">
    <property type="component" value="Unassembled WGS sequence"/>
</dbReference>
<name>A0ABT3A3N6_9ALTE</name>
<gene>
    <name evidence="1" type="ORF">OE749_01095</name>
</gene>
<evidence type="ECO:0000313" key="2">
    <source>
        <dbReference type="Proteomes" id="UP001652504"/>
    </source>
</evidence>
<evidence type="ECO:0000313" key="1">
    <source>
        <dbReference type="EMBL" id="MCV2883290.1"/>
    </source>
</evidence>
<reference evidence="1 2" key="1">
    <citation type="submission" date="2022-10" db="EMBL/GenBank/DDBJ databases">
        <title>Aestuariibacter sp. AA17 isolated from Montipora capitata coral fragment.</title>
        <authorList>
            <person name="Emsley S.A."/>
            <person name="Pfannmuller K.M."/>
            <person name="Loughran R.M."/>
            <person name="Shlafstein M."/>
            <person name="Papke E."/>
            <person name="Saw J.H."/>
            <person name="Ushijima B."/>
            <person name="Videau P."/>
        </authorList>
    </citation>
    <scope>NUCLEOTIDE SEQUENCE [LARGE SCALE GENOMIC DNA]</scope>
    <source>
        <strain evidence="1 2">AA17</strain>
    </source>
</reference>
<comment type="caution">
    <text evidence="1">The sequence shown here is derived from an EMBL/GenBank/DDBJ whole genome shotgun (WGS) entry which is preliminary data.</text>
</comment>
<dbReference type="RefSeq" id="WP_263710489.1">
    <property type="nucleotide sequence ID" value="NZ_JAOWKX010000001.1"/>
</dbReference>
<proteinExistence type="predicted"/>
<accession>A0ABT3A3N6</accession>
<keyword evidence="2" id="KW-1185">Reference proteome</keyword>
<dbReference type="EMBL" id="JAOWKX010000001">
    <property type="protein sequence ID" value="MCV2883290.1"/>
    <property type="molecule type" value="Genomic_DNA"/>
</dbReference>
<protein>
    <submittedName>
        <fullName evidence="1">Uncharacterized protein</fullName>
    </submittedName>
</protein>
<organism evidence="1 2">
    <name type="scientific">Fluctibacter corallii</name>
    <dbReference type="NCBI Taxonomy" id="2984329"/>
    <lineage>
        <taxon>Bacteria</taxon>
        <taxon>Pseudomonadati</taxon>
        <taxon>Pseudomonadota</taxon>
        <taxon>Gammaproteobacteria</taxon>
        <taxon>Alteromonadales</taxon>
        <taxon>Alteromonadaceae</taxon>
        <taxon>Fluctibacter</taxon>
    </lineage>
</organism>
<sequence length="387" mass="43041">MIVDNVKQAALKRLRIGYFDGRLFRIARSENTWQMTETSLDSVIDVMIVAKEYVAESCRRYPVAAPKELKGLLKLEQIDHALITHTTATESWVNSWVFKNDVPRAKVRIPETVVLSADMMPPNAVAIQRQWKDHRSAVLYIGKNQLGLHSAVKNSIVSSLSRFVQATGLALDATSHNAVSNDSTGSYSPNTAEYTRNADADSLIQGMLALPLAQWLPFFRVQSHSIDKASLMKLAGTSLVVFFAYLGLSSGYLYYQHSQVSHAYEAQKATLGDAFDTLDAVSALSQQKQALRVALADYAVTSHAWLIFASIFEQADVTQIKRENQRYVIYGKAQKATDLLTSVVKMPGVKDARFEGTVTRRGNKDNFILGFELMPDTPSEQNQEALQ</sequence>